<gene>
    <name evidence="2" type="ORF">ACFFJG_01790</name>
</gene>
<dbReference type="EMBL" id="JBHLXH010000001">
    <property type="protein sequence ID" value="MFC0221198.1"/>
    <property type="molecule type" value="Genomic_DNA"/>
</dbReference>
<name>A0ABV6DX06_9ACTN</name>
<organism evidence="2 3">
    <name type="scientific">Nocardioides zeicaulis</name>
    <dbReference type="NCBI Taxonomy" id="1776857"/>
    <lineage>
        <taxon>Bacteria</taxon>
        <taxon>Bacillati</taxon>
        <taxon>Actinomycetota</taxon>
        <taxon>Actinomycetes</taxon>
        <taxon>Propionibacteriales</taxon>
        <taxon>Nocardioidaceae</taxon>
        <taxon>Nocardioides</taxon>
    </lineage>
</organism>
<proteinExistence type="predicted"/>
<sequence length="153" mass="17507">MIWLNHEYTWDTAALIPPCWPEHPHLVHELAVIADQRRRASLAKTSDALEEWHRYCLPAFLDRMRSRLNGHCTDTHSPWPGRPSHNDHTDAAWTQRRHDLYAADTDRPRPDQSSGPMPTTPRLGMVDLETGEIIGDAPPGAFPRTRTRKGPHD</sequence>
<protein>
    <recommendedName>
        <fullName evidence="4">Transposase</fullName>
    </recommendedName>
</protein>
<evidence type="ECO:0000313" key="3">
    <source>
        <dbReference type="Proteomes" id="UP001589698"/>
    </source>
</evidence>
<accession>A0ABV6DX06</accession>
<evidence type="ECO:0008006" key="4">
    <source>
        <dbReference type="Google" id="ProtNLM"/>
    </source>
</evidence>
<dbReference type="RefSeq" id="WP_378516904.1">
    <property type="nucleotide sequence ID" value="NZ_CBCSDI010000052.1"/>
</dbReference>
<feature type="region of interest" description="Disordered" evidence="1">
    <location>
        <begin position="75"/>
        <end position="153"/>
    </location>
</feature>
<feature type="compositionally biased region" description="Basic and acidic residues" evidence="1">
    <location>
        <begin position="84"/>
        <end position="110"/>
    </location>
</feature>
<keyword evidence="3" id="KW-1185">Reference proteome</keyword>
<comment type="caution">
    <text evidence="2">The sequence shown here is derived from an EMBL/GenBank/DDBJ whole genome shotgun (WGS) entry which is preliminary data.</text>
</comment>
<reference evidence="2 3" key="1">
    <citation type="submission" date="2024-09" db="EMBL/GenBank/DDBJ databases">
        <authorList>
            <person name="Sun Q."/>
            <person name="Mori K."/>
        </authorList>
    </citation>
    <scope>NUCLEOTIDE SEQUENCE [LARGE SCALE GENOMIC DNA]</scope>
    <source>
        <strain evidence="2 3">CCM 8654</strain>
    </source>
</reference>
<evidence type="ECO:0000256" key="1">
    <source>
        <dbReference type="SAM" id="MobiDB-lite"/>
    </source>
</evidence>
<dbReference type="Proteomes" id="UP001589698">
    <property type="component" value="Unassembled WGS sequence"/>
</dbReference>
<evidence type="ECO:0000313" key="2">
    <source>
        <dbReference type="EMBL" id="MFC0221198.1"/>
    </source>
</evidence>